<keyword evidence="1" id="KW-0472">Membrane</keyword>
<reference evidence="2 3" key="1">
    <citation type="submission" date="2023-01" db="EMBL/GenBank/DDBJ databases">
        <title>Trichodesmium-associated heterotrophic epibiont bacteria.</title>
        <authorList>
            <person name="Cleveland C.S."/>
            <person name="Webb E.A."/>
        </authorList>
    </citation>
    <scope>NUCLEOTIDE SEQUENCE [LARGE SCALE GENOMIC DNA]</scope>
    <source>
        <strain evidence="2 3">USCH2</strain>
    </source>
</reference>
<gene>
    <name evidence="2" type="ORF">PQI24_11840</name>
</gene>
<name>A0ABU8SUN3_9GAMM</name>
<evidence type="ECO:0000313" key="3">
    <source>
        <dbReference type="Proteomes" id="UP001377972"/>
    </source>
</evidence>
<evidence type="ECO:0000256" key="1">
    <source>
        <dbReference type="SAM" id="Phobius"/>
    </source>
</evidence>
<dbReference type="Gene3D" id="3.30.530.20">
    <property type="match status" value="1"/>
</dbReference>
<comment type="caution">
    <text evidence="2">The sequence shown here is derived from an EMBL/GenBank/DDBJ whole genome shotgun (WGS) entry which is preliminary data.</text>
</comment>
<dbReference type="EMBL" id="JAQPZS010000010">
    <property type="protein sequence ID" value="MEJ6496730.1"/>
    <property type="molecule type" value="Genomic_DNA"/>
</dbReference>
<keyword evidence="1" id="KW-0812">Transmembrane</keyword>
<keyword evidence="3" id="KW-1185">Reference proteome</keyword>
<feature type="transmembrane region" description="Helical" evidence="1">
    <location>
        <begin position="9"/>
        <end position="25"/>
    </location>
</feature>
<proteinExistence type="predicted"/>
<evidence type="ECO:0000313" key="2">
    <source>
        <dbReference type="EMBL" id="MEJ6496730.1"/>
    </source>
</evidence>
<evidence type="ECO:0008006" key="4">
    <source>
        <dbReference type="Google" id="ProtNLM"/>
    </source>
</evidence>
<protein>
    <recommendedName>
        <fullName evidence="4">Polyketide cyclase / dehydrase and lipid transport</fullName>
    </recommendedName>
</protein>
<dbReference type="SUPFAM" id="SSF55961">
    <property type="entry name" value="Bet v1-like"/>
    <property type="match status" value="1"/>
</dbReference>
<feature type="transmembrane region" description="Helical" evidence="1">
    <location>
        <begin position="95"/>
        <end position="115"/>
    </location>
</feature>
<feature type="transmembrane region" description="Helical" evidence="1">
    <location>
        <begin position="66"/>
        <end position="89"/>
    </location>
</feature>
<sequence>MWPLSPKSIGILMGVFYGISMRIFLEISGTFNFGSLVTISFMFLVPVAIGFIRVHFEYNQLSPMTYGRMAVVAWQPIFVFLFVSVVTLLEGSICVAMALPAFMVFASIGGMLAGLCHRLWAKKSNKAVMSVALLPLILSPLELNFLHLSKTYEVKNTIVINAPVDVVWQQLANVSQIHEGEYPSSFSQLIGIPRPIRADMSGGGVGAIRTSQWQKNVVFKEVITEWLPNEKMLYNFEIDPELIPDHALDQHVKLGGEYFSPLQGGYELVASGNNQTLLSLKTTVLDNTNFGIYSRVWGEVIFQDFHLALLKLMKVRAENDNKLVVKTG</sequence>
<accession>A0ABU8SUN3</accession>
<dbReference type="Proteomes" id="UP001377972">
    <property type="component" value="Unassembled WGS sequence"/>
</dbReference>
<dbReference type="InterPro" id="IPR023393">
    <property type="entry name" value="START-like_dom_sf"/>
</dbReference>
<feature type="transmembrane region" description="Helical" evidence="1">
    <location>
        <begin position="31"/>
        <end position="54"/>
    </location>
</feature>
<organism evidence="2 3">
    <name type="scientific">Pseudoalteromonas lipolytica</name>
    <dbReference type="NCBI Taxonomy" id="570156"/>
    <lineage>
        <taxon>Bacteria</taxon>
        <taxon>Pseudomonadati</taxon>
        <taxon>Pseudomonadota</taxon>
        <taxon>Gammaproteobacteria</taxon>
        <taxon>Alteromonadales</taxon>
        <taxon>Pseudoalteromonadaceae</taxon>
        <taxon>Pseudoalteromonas</taxon>
    </lineage>
</organism>
<keyword evidence="1" id="KW-1133">Transmembrane helix</keyword>